<protein>
    <recommendedName>
        <fullName evidence="4">DUF3558 domain-containing protein</fullName>
    </recommendedName>
</protein>
<organism evidence="2 3">
    <name type="scientific">Agromyces mediolanus</name>
    <name type="common">Corynebacterium mediolanum</name>
    <dbReference type="NCBI Taxonomy" id="41986"/>
    <lineage>
        <taxon>Bacteria</taxon>
        <taxon>Bacillati</taxon>
        <taxon>Actinomycetota</taxon>
        <taxon>Actinomycetes</taxon>
        <taxon>Micrococcales</taxon>
        <taxon>Microbacteriaceae</taxon>
        <taxon>Agromyces</taxon>
    </lineage>
</organism>
<feature type="signal peptide" evidence="1">
    <location>
        <begin position="1"/>
        <end position="24"/>
    </location>
</feature>
<evidence type="ECO:0000313" key="2">
    <source>
        <dbReference type="EMBL" id="GGR12557.1"/>
    </source>
</evidence>
<evidence type="ECO:0000313" key="3">
    <source>
        <dbReference type="Proteomes" id="UP000610303"/>
    </source>
</evidence>
<keyword evidence="3" id="KW-1185">Reference proteome</keyword>
<proteinExistence type="predicted"/>
<dbReference type="EMBL" id="BMRJ01000001">
    <property type="protein sequence ID" value="GGR12557.1"/>
    <property type="molecule type" value="Genomic_DNA"/>
</dbReference>
<feature type="chain" id="PRO_5039380411" description="DUF3558 domain-containing protein" evidence="1">
    <location>
        <begin position="25"/>
        <end position="368"/>
    </location>
</feature>
<evidence type="ECO:0000256" key="1">
    <source>
        <dbReference type="SAM" id="SignalP"/>
    </source>
</evidence>
<dbReference type="AlphaFoldDB" id="A0A918C9H7"/>
<dbReference type="PROSITE" id="PS51257">
    <property type="entry name" value="PROKAR_LIPOPROTEIN"/>
    <property type="match status" value="1"/>
</dbReference>
<gene>
    <name evidence="2" type="ORF">GCM10010196_01300</name>
</gene>
<reference evidence="2" key="1">
    <citation type="journal article" date="2014" name="Int. J. Syst. Evol. Microbiol.">
        <title>Complete genome sequence of Corynebacterium casei LMG S-19264T (=DSM 44701T), isolated from a smear-ripened cheese.</title>
        <authorList>
            <consortium name="US DOE Joint Genome Institute (JGI-PGF)"/>
            <person name="Walter F."/>
            <person name="Albersmeier A."/>
            <person name="Kalinowski J."/>
            <person name="Ruckert C."/>
        </authorList>
    </citation>
    <scope>NUCLEOTIDE SEQUENCE</scope>
    <source>
        <strain evidence="2">JCM 3346</strain>
    </source>
</reference>
<dbReference type="Proteomes" id="UP000610303">
    <property type="component" value="Unassembled WGS sequence"/>
</dbReference>
<evidence type="ECO:0008006" key="4">
    <source>
        <dbReference type="Google" id="ProtNLM"/>
    </source>
</evidence>
<accession>A0A918C9H7</accession>
<reference evidence="2" key="2">
    <citation type="submission" date="2020-09" db="EMBL/GenBank/DDBJ databases">
        <authorList>
            <person name="Sun Q."/>
            <person name="Ohkuma M."/>
        </authorList>
    </citation>
    <scope>NUCLEOTIDE SEQUENCE</scope>
    <source>
        <strain evidence="2">JCM 3346</strain>
    </source>
</reference>
<comment type="caution">
    <text evidence="2">The sequence shown here is derived from an EMBL/GenBank/DDBJ whole genome shotgun (WGS) entry which is preliminary data.</text>
</comment>
<keyword evidence="1" id="KW-0732">Signal</keyword>
<sequence>MRSVVVLPAVAAVALLLAGCAAPAPTPTTSAPSETPEPTTIAGPLDCDALVPADVVAAAMSPAGDGTPQPEAAIQGNAALGAIELAAAGGLGCSWRIGPAPSDIFGGSGEVAYLSVEVLPGAAGQWQPAWFGDSPSTDTVEVAGVTASRGAGETGWELTAPVGDTWTTIRLTAPGLVTGGSVYGEYDAEQMNGRLVSVGEAAFPVLAGASAEQLDWPRAAGQRQSDAVCTGGLDPQGIGMALGAGSIEASAVDPTSSAPTSFRDAVAAASRAYRCEYTVDGIPGPTIDAVIGAGEQFELMSEADLSGVYEPLDLSGSPSFADGDAAYVVRVTDGPASTVLLKVGDSVYRVQSHDGAAAVAEAVLEQIR</sequence>
<dbReference type="RefSeq" id="WP_189083393.1">
    <property type="nucleotide sequence ID" value="NZ_BMRJ01000001.1"/>
</dbReference>
<name>A0A918C9H7_AGRME</name>